<name>A0ABW3BUF4_9FLAO</name>
<dbReference type="InterPro" id="IPR006015">
    <property type="entry name" value="Universal_stress_UspA"/>
</dbReference>
<organism evidence="3 4">
    <name type="scientific">Mariniflexile aquimaris</name>
    <dbReference type="NCBI Taxonomy" id="881009"/>
    <lineage>
        <taxon>Bacteria</taxon>
        <taxon>Pseudomonadati</taxon>
        <taxon>Bacteroidota</taxon>
        <taxon>Flavobacteriia</taxon>
        <taxon>Flavobacteriales</taxon>
        <taxon>Flavobacteriaceae</taxon>
        <taxon>Mariniflexile</taxon>
    </lineage>
</organism>
<reference evidence="4" key="1">
    <citation type="journal article" date="2019" name="Int. J. Syst. Evol. Microbiol.">
        <title>The Global Catalogue of Microorganisms (GCM) 10K type strain sequencing project: providing services to taxonomists for standard genome sequencing and annotation.</title>
        <authorList>
            <consortium name="The Broad Institute Genomics Platform"/>
            <consortium name="The Broad Institute Genome Sequencing Center for Infectious Disease"/>
            <person name="Wu L."/>
            <person name="Ma J."/>
        </authorList>
    </citation>
    <scope>NUCLEOTIDE SEQUENCE [LARGE SCALE GENOMIC DNA]</scope>
    <source>
        <strain evidence="4">CCUG 60529</strain>
    </source>
</reference>
<dbReference type="InterPro" id="IPR006016">
    <property type="entry name" value="UspA"/>
</dbReference>
<proteinExistence type="inferred from homology"/>
<dbReference type="Proteomes" id="UP001597011">
    <property type="component" value="Unassembled WGS sequence"/>
</dbReference>
<dbReference type="Pfam" id="PF00582">
    <property type="entry name" value="Usp"/>
    <property type="match status" value="1"/>
</dbReference>
<protein>
    <submittedName>
        <fullName evidence="3">Universal stress protein</fullName>
    </submittedName>
</protein>
<comment type="caution">
    <text evidence="3">The sequence shown here is derived from an EMBL/GenBank/DDBJ whole genome shotgun (WGS) entry which is preliminary data.</text>
</comment>
<dbReference type="InterPro" id="IPR014729">
    <property type="entry name" value="Rossmann-like_a/b/a_fold"/>
</dbReference>
<keyword evidence="4" id="KW-1185">Reference proteome</keyword>
<evidence type="ECO:0000256" key="1">
    <source>
        <dbReference type="ARBA" id="ARBA00008791"/>
    </source>
</evidence>
<feature type="domain" description="UspA" evidence="2">
    <location>
        <begin position="1"/>
        <end position="146"/>
    </location>
</feature>
<evidence type="ECO:0000313" key="3">
    <source>
        <dbReference type="EMBL" id="MFD0836079.1"/>
    </source>
</evidence>
<evidence type="ECO:0000259" key="2">
    <source>
        <dbReference type="Pfam" id="PF00582"/>
    </source>
</evidence>
<dbReference type="PRINTS" id="PR01438">
    <property type="entry name" value="UNVRSLSTRESS"/>
</dbReference>
<sequence length="284" mass="32945">MRKILVPTDFSANALNALEYAIALFKYDISEFFIMHAYRDDIYAKELNVTRDTLTEVTNMVANKSKEQLDIILAHVNKMSPNPRHTYKVVSSNNILVDEADKIVDKENIDIIVMGTRGFTNDRNITFGSHTLQVFKYVQCPVLVIPENYKYKKPKHILFPTNYLIPYKRRELKLLCEMACPYRALIDMLYISASGVLSVRQKDNRNFIKTELRKNDLNFKTVKSKNIPVTINNYVEDNNIDMLVMVNNKHTVLEDLIVQSTIDKMSLFLNIPFLVLQNVNRESL</sequence>
<dbReference type="PANTHER" id="PTHR46268">
    <property type="entry name" value="STRESS RESPONSE PROTEIN NHAX"/>
    <property type="match status" value="1"/>
</dbReference>
<dbReference type="SUPFAM" id="SSF52402">
    <property type="entry name" value="Adenine nucleotide alpha hydrolases-like"/>
    <property type="match status" value="2"/>
</dbReference>
<dbReference type="RefSeq" id="WP_379941779.1">
    <property type="nucleotide sequence ID" value="NZ_JBHTIB010000012.1"/>
</dbReference>
<dbReference type="PANTHER" id="PTHR46268:SF6">
    <property type="entry name" value="UNIVERSAL STRESS PROTEIN UP12"/>
    <property type="match status" value="1"/>
</dbReference>
<gene>
    <name evidence="3" type="ORF">ACFQ0I_09905</name>
</gene>
<dbReference type="Gene3D" id="3.40.50.620">
    <property type="entry name" value="HUPs"/>
    <property type="match status" value="2"/>
</dbReference>
<evidence type="ECO:0000313" key="4">
    <source>
        <dbReference type="Proteomes" id="UP001597011"/>
    </source>
</evidence>
<dbReference type="CDD" id="cd00293">
    <property type="entry name" value="USP-like"/>
    <property type="match status" value="1"/>
</dbReference>
<dbReference type="EMBL" id="JBHTIB010000012">
    <property type="protein sequence ID" value="MFD0836079.1"/>
    <property type="molecule type" value="Genomic_DNA"/>
</dbReference>
<accession>A0ABW3BUF4</accession>
<comment type="similarity">
    <text evidence="1">Belongs to the universal stress protein A family.</text>
</comment>